<name>A0AAV6YNV4_ENGPU</name>
<sequence>MYFIDELRCDPAQRNPQLVRRHKVVILQDTNTATYRHFSASSLPLLLLLPTTPPLLLLLQDQQTSDSP</sequence>
<dbReference type="Proteomes" id="UP000824782">
    <property type="component" value="Unassembled WGS sequence"/>
</dbReference>
<proteinExistence type="predicted"/>
<comment type="caution">
    <text evidence="1">The sequence shown here is derived from an EMBL/GenBank/DDBJ whole genome shotgun (WGS) entry which is preliminary data.</text>
</comment>
<protein>
    <submittedName>
        <fullName evidence="1">Uncharacterized protein</fullName>
    </submittedName>
</protein>
<dbReference type="EMBL" id="WNYA01019704">
    <property type="protein sequence ID" value="KAG8538621.1"/>
    <property type="molecule type" value="Genomic_DNA"/>
</dbReference>
<keyword evidence="2" id="KW-1185">Reference proteome</keyword>
<dbReference type="AlphaFoldDB" id="A0AAV6YNV4"/>
<organism evidence="1 2">
    <name type="scientific">Engystomops pustulosus</name>
    <name type="common">Tungara frog</name>
    <name type="synonym">Physalaemus pustulosus</name>
    <dbReference type="NCBI Taxonomy" id="76066"/>
    <lineage>
        <taxon>Eukaryota</taxon>
        <taxon>Metazoa</taxon>
        <taxon>Chordata</taxon>
        <taxon>Craniata</taxon>
        <taxon>Vertebrata</taxon>
        <taxon>Euteleostomi</taxon>
        <taxon>Amphibia</taxon>
        <taxon>Batrachia</taxon>
        <taxon>Anura</taxon>
        <taxon>Neobatrachia</taxon>
        <taxon>Hyloidea</taxon>
        <taxon>Leptodactylidae</taxon>
        <taxon>Leiuperinae</taxon>
        <taxon>Engystomops</taxon>
    </lineage>
</organism>
<evidence type="ECO:0000313" key="2">
    <source>
        <dbReference type="Proteomes" id="UP000824782"/>
    </source>
</evidence>
<gene>
    <name evidence="1" type="ORF">GDO81_022325</name>
</gene>
<reference evidence="1" key="1">
    <citation type="thesis" date="2020" institute="ProQuest LLC" country="789 East Eisenhower Parkway, Ann Arbor, MI, USA">
        <title>Comparative Genomics and Chromosome Evolution.</title>
        <authorList>
            <person name="Mudd A.B."/>
        </authorList>
    </citation>
    <scope>NUCLEOTIDE SEQUENCE</scope>
    <source>
        <strain evidence="1">237g6f4</strain>
        <tissue evidence="1">Blood</tissue>
    </source>
</reference>
<accession>A0AAV6YNV4</accession>
<evidence type="ECO:0000313" key="1">
    <source>
        <dbReference type="EMBL" id="KAG8538621.1"/>
    </source>
</evidence>